<protein>
    <submittedName>
        <fullName evidence="3">Oidioi.mRNA.OKI2018_I69.XSR.g14277.t1.cds</fullName>
    </submittedName>
</protein>
<feature type="region of interest" description="Disordered" evidence="2">
    <location>
        <begin position="156"/>
        <end position="187"/>
    </location>
</feature>
<proteinExistence type="inferred from homology"/>
<dbReference type="PANTHER" id="PTHR46449">
    <property type="entry name" value="ZGC:158260"/>
    <property type="match status" value="1"/>
</dbReference>
<evidence type="ECO:0000313" key="4">
    <source>
        <dbReference type="Proteomes" id="UP001158576"/>
    </source>
</evidence>
<keyword evidence="4" id="KW-1185">Reference proteome</keyword>
<name>A0ABN7SE83_OIKDI</name>
<evidence type="ECO:0000256" key="1">
    <source>
        <dbReference type="ARBA" id="ARBA00005277"/>
    </source>
</evidence>
<evidence type="ECO:0000313" key="3">
    <source>
        <dbReference type="EMBL" id="CAG5095646.1"/>
    </source>
</evidence>
<gene>
    <name evidence="3" type="ORF">OKIOD_LOCUS5835</name>
</gene>
<reference evidence="3 4" key="1">
    <citation type="submission" date="2021-04" db="EMBL/GenBank/DDBJ databases">
        <authorList>
            <person name="Bliznina A."/>
        </authorList>
    </citation>
    <scope>NUCLEOTIDE SEQUENCE [LARGE SCALE GENOMIC DNA]</scope>
</reference>
<sequence>MSDEKKFPWYRERLKAKYANDMNPTLNHRNWTFVKTGLDDFRDGMPPDFVKYTIGPSKSTGPSVRNKPPIGQIKEVPASKKKSTKLDKNERFYSKRIPAAERRRRRVEALEKNLKEHPLALFPDLENGLTPELYEEIVDILDPELLDYPEDNLTETLSETDERRSEIEVNLDESTDSTATHGDPTLPLDKLFRKKGNPADHIKTLELERHEKKVKEIAEDFISWADVLGPEGPTLGSDTIQALFTSGYTQSKPLASAVKIVELNSIPPELRAETGMAPTADISHLPDNVPHVSRDGF</sequence>
<evidence type="ECO:0000256" key="2">
    <source>
        <dbReference type="SAM" id="MobiDB-lite"/>
    </source>
</evidence>
<comment type="similarity">
    <text evidence="1">Belongs to the FAM47 family.</text>
</comment>
<organism evidence="3 4">
    <name type="scientific">Oikopleura dioica</name>
    <name type="common">Tunicate</name>
    <dbReference type="NCBI Taxonomy" id="34765"/>
    <lineage>
        <taxon>Eukaryota</taxon>
        <taxon>Metazoa</taxon>
        <taxon>Chordata</taxon>
        <taxon>Tunicata</taxon>
        <taxon>Appendicularia</taxon>
        <taxon>Copelata</taxon>
        <taxon>Oikopleuridae</taxon>
        <taxon>Oikopleura</taxon>
    </lineage>
</organism>
<dbReference type="InterPro" id="IPR032743">
    <property type="entry name" value="FAM47"/>
</dbReference>
<dbReference type="Pfam" id="PF14642">
    <property type="entry name" value="FAM47"/>
    <property type="match status" value="1"/>
</dbReference>
<dbReference type="EMBL" id="OU015569">
    <property type="protein sequence ID" value="CAG5095646.1"/>
    <property type="molecule type" value="Genomic_DNA"/>
</dbReference>
<accession>A0ABN7SE83</accession>
<dbReference type="Proteomes" id="UP001158576">
    <property type="component" value="Chromosome XSR"/>
</dbReference>
<dbReference type="PANTHER" id="PTHR46449:SF5">
    <property type="entry name" value="FAMILY WITH SEQUENCE SIMILARITY 47 MEMBER E"/>
    <property type="match status" value="1"/>
</dbReference>